<reference evidence="1 2" key="1">
    <citation type="submission" date="2016-05" db="EMBL/GenBank/DDBJ databases">
        <title>Single-cell genome of chain-forming Candidatus Thiomargarita nelsonii and comparison to other large sulfur-oxidizing bacteria.</title>
        <authorList>
            <person name="Winkel M."/>
            <person name="Salman V."/>
            <person name="Woyke T."/>
            <person name="Schulz-Vogt H."/>
            <person name="Richter M."/>
            <person name="Flood B."/>
            <person name="Bailey J."/>
            <person name="Amann R."/>
            <person name="Mussmann M."/>
        </authorList>
    </citation>
    <scope>NUCLEOTIDE SEQUENCE [LARGE SCALE GENOMIC DNA]</scope>
    <source>
        <strain evidence="1 2">THI036</strain>
    </source>
</reference>
<evidence type="ECO:0000313" key="1">
    <source>
        <dbReference type="EMBL" id="OAD24045.1"/>
    </source>
</evidence>
<dbReference type="EMBL" id="LUTY01000033">
    <property type="protein sequence ID" value="OAD24045.1"/>
    <property type="molecule type" value="Genomic_DNA"/>
</dbReference>
<name>A0A176S7P1_9GAMM</name>
<accession>A0A176S7P1</accession>
<comment type="caution">
    <text evidence="1">The sequence shown here is derived from an EMBL/GenBank/DDBJ whole genome shotgun (WGS) entry which is preliminary data.</text>
</comment>
<dbReference type="AlphaFoldDB" id="A0A176S7P1"/>
<keyword evidence="2" id="KW-1185">Reference proteome</keyword>
<protein>
    <submittedName>
        <fullName evidence="1">Uncharacterized protein</fullName>
    </submittedName>
</protein>
<dbReference type="Proteomes" id="UP000076962">
    <property type="component" value="Unassembled WGS sequence"/>
</dbReference>
<proteinExistence type="predicted"/>
<sequence>MRQIQTLHQFDSLPPQLCSANLEQTYIFLSFNNYESFTIFAIKTNINKTYLSEFKSFNNLLIIKNIKSVPHLLMVSKI</sequence>
<evidence type="ECO:0000313" key="2">
    <source>
        <dbReference type="Proteomes" id="UP000076962"/>
    </source>
</evidence>
<organism evidence="1 2">
    <name type="scientific">Candidatus Thiomargarita nelsonii</name>
    <dbReference type="NCBI Taxonomy" id="1003181"/>
    <lineage>
        <taxon>Bacteria</taxon>
        <taxon>Pseudomonadati</taxon>
        <taxon>Pseudomonadota</taxon>
        <taxon>Gammaproteobacteria</taxon>
        <taxon>Thiotrichales</taxon>
        <taxon>Thiotrichaceae</taxon>
        <taxon>Thiomargarita</taxon>
    </lineage>
</organism>
<gene>
    <name evidence="1" type="ORF">THIOM_000104</name>
</gene>